<dbReference type="Gene3D" id="3.90.950.20">
    <property type="entry name" value="CinA-like"/>
    <property type="match status" value="1"/>
</dbReference>
<sequence>MPESAEEAATGQVIADQAAAQEAAATVHRLLREAGATVATAESLTGGLIGAVLTGVAGASATYRGGAIAYATDLKCGVLGVPRELLERQGAVDPDVARLMAIGVRDRCAADFGLAVTGVAGPEPQDGRPVGLVYIAVAGPGGDQDVREFTFPGDRFQVRSSTTLQALRMVADLVKAFTGK</sequence>
<protein>
    <submittedName>
        <fullName evidence="2">CinA family protein</fullName>
    </submittedName>
</protein>
<evidence type="ECO:0000313" key="2">
    <source>
        <dbReference type="EMBL" id="ASU84883.1"/>
    </source>
</evidence>
<dbReference type="AlphaFoldDB" id="A0A223S9V1"/>
<dbReference type="SUPFAM" id="SSF142433">
    <property type="entry name" value="CinA-like"/>
    <property type="match status" value="1"/>
</dbReference>
<dbReference type="KEGG" id="ngv:CDO52_20670"/>
<dbReference type="RefSeq" id="WP_017620840.1">
    <property type="nucleotide sequence ID" value="NZ_ANBG01000358.1"/>
</dbReference>
<organism evidence="2 3">
    <name type="scientific">Nocardiopsis gilva YIM 90087</name>
    <dbReference type="NCBI Taxonomy" id="1235441"/>
    <lineage>
        <taxon>Bacteria</taxon>
        <taxon>Bacillati</taxon>
        <taxon>Actinomycetota</taxon>
        <taxon>Actinomycetes</taxon>
        <taxon>Streptosporangiales</taxon>
        <taxon>Nocardiopsidaceae</taxon>
        <taxon>Nocardiopsis</taxon>
    </lineage>
</organism>
<proteinExistence type="predicted"/>
<dbReference type="InterPro" id="IPR036653">
    <property type="entry name" value="CinA-like_C"/>
</dbReference>
<accession>A0A223S9V1</accession>
<keyword evidence="3" id="KW-1185">Reference proteome</keyword>
<dbReference type="NCBIfam" id="TIGR00199">
    <property type="entry name" value="PncC_domain"/>
    <property type="match status" value="1"/>
</dbReference>
<feature type="domain" description="CinA C-terminal" evidence="1">
    <location>
        <begin position="22"/>
        <end position="173"/>
    </location>
</feature>
<dbReference type="Pfam" id="PF02464">
    <property type="entry name" value="CinA"/>
    <property type="match status" value="1"/>
</dbReference>
<gene>
    <name evidence="2" type="ORF">CDO52_20670</name>
</gene>
<dbReference type="Proteomes" id="UP000215005">
    <property type="component" value="Chromosome"/>
</dbReference>
<dbReference type="OrthoDB" id="1253990at2"/>
<reference evidence="2 3" key="1">
    <citation type="submission" date="2017-08" db="EMBL/GenBank/DDBJ databases">
        <title>The complete genome sequence of Nocardiopsis gilva YIM 90087.</title>
        <authorList>
            <person name="Yin M."/>
            <person name="Tang S."/>
        </authorList>
    </citation>
    <scope>NUCLEOTIDE SEQUENCE [LARGE SCALE GENOMIC DNA]</scope>
    <source>
        <strain evidence="2 3">YIM 90087</strain>
    </source>
</reference>
<name>A0A223S9V1_9ACTN</name>
<evidence type="ECO:0000259" key="1">
    <source>
        <dbReference type="Pfam" id="PF02464"/>
    </source>
</evidence>
<dbReference type="InterPro" id="IPR008136">
    <property type="entry name" value="CinA_C"/>
</dbReference>
<dbReference type="EMBL" id="CP022753">
    <property type="protein sequence ID" value="ASU84883.1"/>
    <property type="molecule type" value="Genomic_DNA"/>
</dbReference>
<evidence type="ECO:0000313" key="3">
    <source>
        <dbReference type="Proteomes" id="UP000215005"/>
    </source>
</evidence>